<dbReference type="PANTHER" id="PTHR43772:SF2">
    <property type="entry name" value="PUTATIVE (AFU_ORTHOLOGUE AFUA_2G04480)-RELATED"/>
    <property type="match status" value="1"/>
</dbReference>
<evidence type="ECO:0000256" key="3">
    <source>
        <dbReference type="ARBA" id="ARBA00022801"/>
    </source>
</evidence>
<dbReference type="PANTHER" id="PTHR43772">
    <property type="entry name" value="ENDO-1,4-BETA-XYLANASE"/>
    <property type="match status" value="1"/>
</dbReference>
<keyword evidence="5 8" id="KW-0326">Glycosidase</keyword>
<comment type="similarity">
    <text evidence="1 8">Belongs to the glycosyl hydrolase 43 family.</text>
</comment>
<evidence type="ECO:0000313" key="10">
    <source>
        <dbReference type="Proteomes" id="UP001141183"/>
    </source>
</evidence>
<evidence type="ECO:0000256" key="2">
    <source>
        <dbReference type="ARBA" id="ARBA00022651"/>
    </source>
</evidence>
<dbReference type="GO" id="GO:0004553">
    <property type="term" value="F:hydrolase activity, hydrolyzing O-glycosyl compounds"/>
    <property type="evidence" value="ECO:0007669"/>
    <property type="project" value="InterPro"/>
</dbReference>
<reference evidence="9" key="1">
    <citation type="submission" date="2022-05" db="EMBL/GenBank/DDBJ databases">
        <title>Draft genome sequence of Clostridium tertium strain CP3 isolated from Peru.</title>
        <authorList>
            <person name="Hurtado R."/>
            <person name="Lima L."/>
            <person name="Sousa T."/>
            <person name="Jaiswal A.K."/>
            <person name="Tiwari S."/>
            <person name="Maturrano L."/>
            <person name="Brenig B."/>
            <person name="Azevedo V."/>
        </authorList>
    </citation>
    <scope>NUCLEOTIDE SEQUENCE</scope>
    <source>
        <strain evidence="9">CP3</strain>
    </source>
</reference>
<dbReference type="RefSeq" id="WP_111928378.1">
    <property type="nucleotide sequence ID" value="NZ_JAMRYU010000001.1"/>
</dbReference>
<dbReference type="InterPro" id="IPR006710">
    <property type="entry name" value="Glyco_hydro_43"/>
</dbReference>
<feature type="active site" description="Proton acceptor" evidence="6">
    <location>
        <position position="55"/>
    </location>
</feature>
<organism evidence="9 10">
    <name type="scientific">Clostridium tertium</name>
    <dbReference type="NCBI Taxonomy" id="1559"/>
    <lineage>
        <taxon>Bacteria</taxon>
        <taxon>Bacillati</taxon>
        <taxon>Bacillota</taxon>
        <taxon>Clostridia</taxon>
        <taxon>Eubacteriales</taxon>
        <taxon>Clostridiaceae</taxon>
        <taxon>Clostridium</taxon>
    </lineage>
</organism>
<feature type="site" description="Important for catalytic activity, responsible for pKa modulation of the active site Glu and correct orientation of both the proton donor and substrate" evidence="7">
    <location>
        <position position="167"/>
    </location>
</feature>
<sequence length="500" mass="56767">MKKYKKILVGCILVGVVGTLISCEGKGDSFIQVTSDNYDQSKFYTNPQNIDLIADPFVLRTEDGKYYAYGTSDKIQASGYLAWESDDLITWKEVGVAYMAKRGSWSNRDYWAPEVYYKNGKYYMYYTARDRETKNLGLGVAASDNPYGPFEDITNRPIIGEEFAVIDANILMEDGKMYLYYVKDCSTNQINGKNTSQIYGVELSDDMVTFKGEPVLLTTPEQEWEDVPGEWVWNEGPTILKENDRYYLMYSAHPYWDKLYSIGYAVSDNPLGPFEKYENNPVLTSEIEWTHVSGSGHNSVTKSKDGKEIYSVYHTHMNPEDGGSRRTINIDKLGFREDGTMYINGPSVTPQPLPSGTGSSDNLNDLIESIEVEGESEKDEKLLYDGEIVYHNNFEDYEWSGKGKNKLTIKLKEEIKATDILIYGNVEEGKRPEIKKIKVSKNKTFKGIDSSLAKLPGEATIISFDEVNTKEIVIEFSNKEEFAISELIIMGKKCNLSKYH</sequence>
<evidence type="ECO:0000256" key="7">
    <source>
        <dbReference type="PIRSR" id="PIRSR606710-2"/>
    </source>
</evidence>
<accession>A0A9X3XGT6</accession>
<dbReference type="GO" id="GO:0045493">
    <property type="term" value="P:xylan catabolic process"/>
    <property type="evidence" value="ECO:0007669"/>
    <property type="project" value="UniProtKB-KW"/>
</dbReference>
<comment type="caution">
    <text evidence="9">The sequence shown here is derived from an EMBL/GenBank/DDBJ whole genome shotgun (WGS) entry which is preliminary data.</text>
</comment>
<keyword evidence="2" id="KW-0858">Xylan degradation</keyword>
<dbReference type="SUPFAM" id="SSF75005">
    <property type="entry name" value="Arabinanase/levansucrase/invertase"/>
    <property type="match status" value="1"/>
</dbReference>
<dbReference type="InterPro" id="IPR052176">
    <property type="entry name" value="Glycosyl_Hydrlase_43_Enz"/>
</dbReference>
<keyword evidence="3 8" id="KW-0378">Hydrolase</keyword>
<protein>
    <submittedName>
        <fullName evidence="9">Glycoside hydrolase family 43 protein</fullName>
    </submittedName>
</protein>
<gene>
    <name evidence="9" type="ORF">NE398_01010</name>
</gene>
<keyword evidence="10" id="KW-1185">Reference proteome</keyword>
<dbReference type="AlphaFoldDB" id="A0A9X3XGT6"/>
<evidence type="ECO:0000256" key="5">
    <source>
        <dbReference type="ARBA" id="ARBA00023295"/>
    </source>
</evidence>
<dbReference type="Gene3D" id="2.115.10.20">
    <property type="entry name" value="Glycosyl hydrolase domain, family 43"/>
    <property type="match status" value="1"/>
</dbReference>
<evidence type="ECO:0000256" key="1">
    <source>
        <dbReference type="ARBA" id="ARBA00009865"/>
    </source>
</evidence>
<keyword evidence="2" id="KW-0624">Polysaccharide degradation</keyword>
<dbReference type="EMBL" id="JAMRYU010000001">
    <property type="protein sequence ID" value="MDC4238753.1"/>
    <property type="molecule type" value="Genomic_DNA"/>
</dbReference>
<evidence type="ECO:0000256" key="4">
    <source>
        <dbReference type="ARBA" id="ARBA00023277"/>
    </source>
</evidence>
<feature type="active site" description="Proton donor" evidence="6">
    <location>
        <position position="235"/>
    </location>
</feature>
<evidence type="ECO:0000256" key="8">
    <source>
        <dbReference type="RuleBase" id="RU361187"/>
    </source>
</evidence>
<dbReference type="PROSITE" id="PS51257">
    <property type="entry name" value="PROKAR_LIPOPROTEIN"/>
    <property type="match status" value="1"/>
</dbReference>
<name>A0A9X3XGT6_9CLOT</name>
<dbReference type="InterPro" id="IPR023296">
    <property type="entry name" value="Glyco_hydro_beta-prop_sf"/>
</dbReference>
<dbReference type="Pfam" id="PF04616">
    <property type="entry name" value="Glyco_hydro_43"/>
    <property type="match status" value="1"/>
</dbReference>
<evidence type="ECO:0000256" key="6">
    <source>
        <dbReference type="PIRSR" id="PIRSR606710-1"/>
    </source>
</evidence>
<keyword evidence="4" id="KW-0119">Carbohydrate metabolism</keyword>
<evidence type="ECO:0000313" key="9">
    <source>
        <dbReference type="EMBL" id="MDC4238753.1"/>
    </source>
</evidence>
<proteinExistence type="inferred from homology"/>
<dbReference type="Proteomes" id="UP001141183">
    <property type="component" value="Unassembled WGS sequence"/>
</dbReference>
<dbReference type="CDD" id="cd08991">
    <property type="entry name" value="GH43_HoAraf43-like"/>
    <property type="match status" value="1"/>
</dbReference>